<keyword evidence="3" id="KW-1185">Reference proteome</keyword>
<dbReference type="Gene3D" id="2.170.270.10">
    <property type="entry name" value="SET domain"/>
    <property type="match status" value="1"/>
</dbReference>
<name>A0AAX4HLL6_9BACT</name>
<feature type="domain" description="SET" evidence="1">
    <location>
        <begin position="1"/>
        <end position="105"/>
    </location>
</feature>
<dbReference type="Pfam" id="PF00856">
    <property type="entry name" value="SET"/>
    <property type="match status" value="1"/>
</dbReference>
<dbReference type="SMART" id="SM00317">
    <property type="entry name" value="SET"/>
    <property type="match status" value="1"/>
</dbReference>
<dbReference type="Proteomes" id="UP001324634">
    <property type="component" value="Chromosome"/>
</dbReference>
<dbReference type="EMBL" id="CP139487">
    <property type="protein sequence ID" value="WPU64121.1"/>
    <property type="molecule type" value="Genomic_DNA"/>
</dbReference>
<evidence type="ECO:0000313" key="3">
    <source>
        <dbReference type="Proteomes" id="UP001324634"/>
    </source>
</evidence>
<accession>A0AAX4HLL6</accession>
<dbReference type="PIRSF" id="PIRSF022536">
    <property type="entry name" value="A612L_SET"/>
    <property type="match status" value="1"/>
</dbReference>
<organism evidence="2 3">
    <name type="scientific">Peredibacter starrii</name>
    <dbReference type="NCBI Taxonomy" id="28202"/>
    <lineage>
        <taxon>Bacteria</taxon>
        <taxon>Pseudomonadati</taxon>
        <taxon>Bdellovibrionota</taxon>
        <taxon>Bacteriovoracia</taxon>
        <taxon>Bacteriovoracales</taxon>
        <taxon>Bacteriovoracaceae</taxon>
        <taxon>Peredibacter</taxon>
    </lineage>
</organism>
<protein>
    <submittedName>
        <fullName evidence="2">SET domain-containing protein-lysine N-methyltransferase</fullName>
    </submittedName>
</protein>
<dbReference type="InterPro" id="IPR009207">
    <property type="entry name" value="SET7_MeTrfase"/>
</dbReference>
<reference evidence="2 3" key="1">
    <citation type="submission" date="2023-11" db="EMBL/GenBank/DDBJ databases">
        <title>Peredibacter starrii A3.12.</title>
        <authorList>
            <person name="Mitchell R.J."/>
        </authorList>
    </citation>
    <scope>NUCLEOTIDE SEQUENCE [LARGE SCALE GENOMIC DNA]</scope>
    <source>
        <strain evidence="2 3">A3.12</strain>
    </source>
</reference>
<evidence type="ECO:0000259" key="1">
    <source>
        <dbReference type="PROSITE" id="PS50280"/>
    </source>
</evidence>
<dbReference type="InterPro" id="IPR053185">
    <property type="entry name" value="SET_domain_protein"/>
</dbReference>
<dbReference type="GO" id="GO:0062122">
    <property type="term" value="F:histone H3K37 methyltransferase activity"/>
    <property type="evidence" value="ECO:0007669"/>
    <property type="project" value="InterPro"/>
</dbReference>
<dbReference type="SUPFAM" id="SSF82199">
    <property type="entry name" value="SET domain"/>
    <property type="match status" value="1"/>
</dbReference>
<dbReference type="RefSeq" id="WP_321392289.1">
    <property type="nucleotide sequence ID" value="NZ_CP139487.1"/>
</dbReference>
<dbReference type="KEGG" id="psti:SOO65_15615"/>
<dbReference type="PROSITE" id="PS50280">
    <property type="entry name" value="SET"/>
    <property type="match status" value="1"/>
</dbReference>
<gene>
    <name evidence="2" type="ORF">SOO65_15615</name>
</gene>
<dbReference type="PANTHER" id="PTHR47332:SF4">
    <property type="entry name" value="SET DOMAIN-CONTAINING PROTEIN 5"/>
    <property type="match status" value="1"/>
</dbReference>
<sequence>MIKVFIEHDPKKGRGVFADQKIEKQQIIEECELLLMDLHEVGPTLEGYVYQYSKKLVALALGNGSLYNHSNQPNSRFYFNYRKKLLCIESLREIKSGEEITVDYGYTEEEKQKFNLIH</sequence>
<dbReference type="AlphaFoldDB" id="A0AAX4HLL6"/>
<evidence type="ECO:0000313" key="2">
    <source>
        <dbReference type="EMBL" id="WPU64121.1"/>
    </source>
</evidence>
<dbReference type="InterPro" id="IPR001214">
    <property type="entry name" value="SET_dom"/>
</dbReference>
<dbReference type="PANTHER" id="PTHR47332">
    <property type="entry name" value="SET DOMAIN-CONTAINING PROTEIN 5"/>
    <property type="match status" value="1"/>
</dbReference>
<proteinExistence type="predicted"/>
<dbReference type="InterPro" id="IPR046341">
    <property type="entry name" value="SET_dom_sf"/>
</dbReference>